<protein>
    <submittedName>
        <fullName evidence="7">Quinone oxidoreductase isoform X1</fullName>
    </submittedName>
</protein>
<dbReference type="PROSITE" id="PS51450">
    <property type="entry name" value="LRR"/>
    <property type="match status" value="2"/>
</dbReference>
<name>A0ABR0ZHI4_HUSHU</name>
<feature type="transmembrane region" description="Helical" evidence="5">
    <location>
        <begin position="6"/>
        <end position="28"/>
    </location>
</feature>
<dbReference type="SMART" id="SM00365">
    <property type="entry name" value="LRR_SD22"/>
    <property type="match status" value="5"/>
</dbReference>
<dbReference type="PANTHER" id="PTHR24369:SF161">
    <property type="entry name" value="LEUCINE-RICH REPEAT-CONTAINING PROTEIN 53"/>
    <property type="match status" value="1"/>
</dbReference>
<feature type="region of interest" description="Disordered" evidence="4">
    <location>
        <begin position="450"/>
        <end position="494"/>
    </location>
</feature>
<feature type="domain" description="LRRCT" evidence="6">
    <location>
        <begin position="672"/>
        <end position="726"/>
    </location>
</feature>
<dbReference type="SUPFAM" id="SSF52058">
    <property type="entry name" value="L domain-like"/>
    <property type="match status" value="2"/>
</dbReference>
<evidence type="ECO:0000256" key="2">
    <source>
        <dbReference type="ARBA" id="ARBA00022729"/>
    </source>
</evidence>
<keyword evidence="1" id="KW-0433">Leucine-rich repeat</keyword>
<dbReference type="InterPro" id="IPR050541">
    <property type="entry name" value="LRR_TM_domain-containing"/>
</dbReference>
<keyword evidence="2" id="KW-0732">Signal</keyword>
<gene>
    <name evidence="7" type="ORF">HHUSO_G14005</name>
</gene>
<evidence type="ECO:0000259" key="6">
    <source>
        <dbReference type="SMART" id="SM00082"/>
    </source>
</evidence>
<dbReference type="Pfam" id="PF13855">
    <property type="entry name" value="LRR_8"/>
    <property type="match status" value="4"/>
</dbReference>
<organism evidence="7 8">
    <name type="scientific">Huso huso</name>
    <name type="common">Beluga</name>
    <name type="synonym">Acipenser huso</name>
    <dbReference type="NCBI Taxonomy" id="61971"/>
    <lineage>
        <taxon>Eukaryota</taxon>
        <taxon>Metazoa</taxon>
        <taxon>Chordata</taxon>
        <taxon>Craniata</taxon>
        <taxon>Vertebrata</taxon>
        <taxon>Euteleostomi</taxon>
        <taxon>Actinopterygii</taxon>
        <taxon>Chondrostei</taxon>
        <taxon>Acipenseriformes</taxon>
        <taxon>Acipenseridae</taxon>
        <taxon>Huso</taxon>
    </lineage>
</organism>
<feature type="transmembrane region" description="Helical" evidence="5">
    <location>
        <begin position="322"/>
        <end position="345"/>
    </location>
</feature>
<keyword evidence="8" id="KW-1185">Reference proteome</keyword>
<sequence>MWISVYRIVSFPFVTGCFYSPGVLLVVLTSLTHAQLMDFCPASCVVCSEDATICQKLAIVISIPATTKALIFTNGYINSLRDASFSHLSNMTLLGLSNNVIANIEENAFHNLTSLKTLLLDHNQITSTAILDSTFTQLRSLETLQLGSNALQNINGSWFKDMTSLLTLQLEGNQITKLDSNTFTDSNLQNLKCLDLSNNLISYLGKDSFASLPRLYSLDLSKNSLSVIPDAFSYLSWLSVLNLDMNHWNCTCELQELSAFLRRFIKNQNQVLLNGKKLVCENTKNSAIQTVLQLTESNCVPPNQNITIVIKNKDYKHYVRDVVLAAIFCFAGAVGLTLAGLFFFYNKLLQSKGQRRTPDCIFTEDNEVQVLSIVHPGNKPQLKQENTVAAVARTDYYRSRKSDEPARNVFACLNCRLVQSVSERTPGKKKADNKGCDDLKNLSRVTINLSEQRGLAQREETQRYLQHPASNNNEDARNESQHKRRHAGHNPGDEFGDSQVTGILYCLNGLVPKVLPLNITSLFIGGNVITSIEANAFEDSSFTALQKLTIRRTGIQDFPDHVFSSLHNLIEVHLVSNPITTIKQHWLSSMTVLHQLVICQTQIRAIESTTFPPLESMRRLNLSRNQIQIIGRGSFRNLQGLEELDLSSNQLMTLGADGIDGLELKLLDVSRNPWTCECELTDFVQWLRTFMSENGNKTLSNSLITACAKPLNVAGLALWNLSDMCLTSTLSNAYVITRHTTAADSQGTLVGITVGSMLLFFGKACLLITACNFFFL</sequence>
<evidence type="ECO:0000256" key="1">
    <source>
        <dbReference type="ARBA" id="ARBA00022614"/>
    </source>
</evidence>
<keyword evidence="3" id="KW-0677">Repeat</keyword>
<dbReference type="Gene3D" id="3.80.10.10">
    <property type="entry name" value="Ribonuclease Inhibitor"/>
    <property type="match status" value="4"/>
</dbReference>
<evidence type="ECO:0000256" key="3">
    <source>
        <dbReference type="ARBA" id="ARBA00022737"/>
    </source>
</evidence>
<keyword evidence="5" id="KW-1133">Transmembrane helix</keyword>
<dbReference type="SMART" id="SM00369">
    <property type="entry name" value="LRR_TYP"/>
    <property type="match status" value="11"/>
</dbReference>
<dbReference type="Proteomes" id="UP001369086">
    <property type="component" value="Unassembled WGS sequence"/>
</dbReference>
<dbReference type="InterPro" id="IPR000483">
    <property type="entry name" value="Cys-rich_flank_reg_C"/>
</dbReference>
<comment type="caution">
    <text evidence="7">The sequence shown here is derived from an EMBL/GenBank/DDBJ whole genome shotgun (WGS) entry which is preliminary data.</text>
</comment>
<dbReference type="PANTHER" id="PTHR24369">
    <property type="entry name" value="ANTIGEN BSP, PUTATIVE-RELATED"/>
    <property type="match status" value="1"/>
</dbReference>
<evidence type="ECO:0000313" key="8">
    <source>
        <dbReference type="Proteomes" id="UP001369086"/>
    </source>
</evidence>
<feature type="domain" description="LRRCT" evidence="6">
    <location>
        <begin position="246"/>
        <end position="300"/>
    </location>
</feature>
<proteinExistence type="predicted"/>
<evidence type="ECO:0000256" key="4">
    <source>
        <dbReference type="SAM" id="MobiDB-lite"/>
    </source>
</evidence>
<feature type="transmembrane region" description="Helical" evidence="5">
    <location>
        <begin position="749"/>
        <end position="775"/>
    </location>
</feature>
<dbReference type="InterPro" id="IPR032675">
    <property type="entry name" value="LRR_dom_sf"/>
</dbReference>
<dbReference type="EMBL" id="JAHFZB010000011">
    <property type="protein sequence ID" value="KAK6484267.1"/>
    <property type="molecule type" value="Genomic_DNA"/>
</dbReference>
<dbReference type="SMART" id="SM00082">
    <property type="entry name" value="LRRCT"/>
    <property type="match status" value="2"/>
</dbReference>
<dbReference type="PRINTS" id="PR00019">
    <property type="entry name" value="LEURICHRPT"/>
</dbReference>
<accession>A0ABR0ZHI4</accession>
<evidence type="ECO:0000313" key="7">
    <source>
        <dbReference type="EMBL" id="KAK6484267.1"/>
    </source>
</evidence>
<keyword evidence="5" id="KW-0812">Transmembrane</keyword>
<reference evidence="7 8" key="1">
    <citation type="submission" date="2021-05" db="EMBL/GenBank/DDBJ databases">
        <authorList>
            <person name="Zahm M."/>
            <person name="Klopp C."/>
            <person name="Cabau C."/>
            <person name="Kuhl H."/>
            <person name="Suciu R."/>
            <person name="Ciorpac M."/>
            <person name="Holostenco D."/>
            <person name="Gessner J."/>
            <person name="Wuertz S."/>
            <person name="Hohne C."/>
            <person name="Stock M."/>
            <person name="Gislard M."/>
            <person name="Lluch J."/>
            <person name="Milhes M."/>
            <person name="Lampietro C."/>
            <person name="Lopez Roques C."/>
            <person name="Donnadieu C."/>
            <person name="Du K."/>
            <person name="Schartl M."/>
            <person name="Guiguen Y."/>
        </authorList>
    </citation>
    <scope>NUCLEOTIDE SEQUENCE [LARGE SCALE GENOMIC DNA]</scope>
    <source>
        <strain evidence="7">Hh-F2</strain>
        <tissue evidence="7">Blood</tissue>
    </source>
</reference>
<dbReference type="InterPro" id="IPR003591">
    <property type="entry name" value="Leu-rich_rpt_typical-subtyp"/>
</dbReference>
<evidence type="ECO:0000256" key="5">
    <source>
        <dbReference type="SAM" id="Phobius"/>
    </source>
</evidence>
<dbReference type="InterPro" id="IPR001611">
    <property type="entry name" value="Leu-rich_rpt"/>
</dbReference>
<keyword evidence="5" id="KW-0472">Membrane</keyword>